<dbReference type="EMBL" id="KL198018">
    <property type="protein sequence ID" value="KDQ20288.1"/>
    <property type="molecule type" value="Genomic_DNA"/>
</dbReference>
<dbReference type="InParanoid" id="A0A067MX28"/>
<gene>
    <name evidence="6" type="ORF">BOTBODRAFT_27704</name>
</gene>
<keyword evidence="7" id="KW-1185">Reference proteome</keyword>
<dbReference type="GO" id="GO:0004798">
    <property type="term" value="F:dTMP kinase activity"/>
    <property type="evidence" value="ECO:0007669"/>
    <property type="project" value="InterPro"/>
</dbReference>
<dbReference type="GO" id="GO:0006233">
    <property type="term" value="P:dTDP biosynthetic process"/>
    <property type="evidence" value="ECO:0007669"/>
    <property type="project" value="InterPro"/>
</dbReference>
<name>A0A067MX28_BOTB1</name>
<dbReference type="PROSITE" id="PS01331">
    <property type="entry name" value="THYMIDYLATE_KINASE"/>
    <property type="match status" value="1"/>
</dbReference>
<organism evidence="6 7">
    <name type="scientific">Botryobasidium botryosum (strain FD-172 SS1)</name>
    <dbReference type="NCBI Taxonomy" id="930990"/>
    <lineage>
        <taxon>Eukaryota</taxon>
        <taxon>Fungi</taxon>
        <taxon>Dikarya</taxon>
        <taxon>Basidiomycota</taxon>
        <taxon>Agaricomycotina</taxon>
        <taxon>Agaricomycetes</taxon>
        <taxon>Cantharellales</taxon>
        <taxon>Botryobasidiaceae</taxon>
        <taxon>Botryobasidium</taxon>
    </lineage>
</organism>
<evidence type="ECO:0000313" key="6">
    <source>
        <dbReference type="EMBL" id="KDQ20288.1"/>
    </source>
</evidence>
<proteinExistence type="predicted"/>
<evidence type="ECO:0000256" key="3">
    <source>
        <dbReference type="ARBA" id="ARBA00022741"/>
    </source>
</evidence>
<dbReference type="Proteomes" id="UP000027195">
    <property type="component" value="Unassembled WGS sequence"/>
</dbReference>
<protein>
    <submittedName>
        <fullName evidence="6">Uncharacterized protein</fullName>
    </submittedName>
</protein>
<evidence type="ECO:0000256" key="1">
    <source>
        <dbReference type="ARBA" id="ARBA00022679"/>
    </source>
</evidence>
<keyword evidence="3" id="KW-0547">Nucleotide-binding</keyword>
<accession>A0A067MX28</accession>
<keyword evidence="4" id="KW-0418">Kinase</keyword>
<dbReference type="HOGENOM" id="CLU_2830867_0_0_1"/>
<reference evidence="7" key="1">
    <citation type="journal article" date="2014" name="Proc. Natl. Acad. Sci. U.S.A.">
        <title>Extensive sampling of basidiomycete genomes demonstrates inadequacy of the white-rot/brown-rot paradigm for wood decay fungi.</title>
        <authorList>
            <person name="Riley R."/>
            <person name="Salamov A.A."/>
            <person name="Brown D.W."/>
            <person name="Nagy L.G."/>
            <person name="Floudas D."/>
            <person name="Held B.W."/>
            <person name="Levasseur A."/>
            <person name="Lombard V."/>
            <person name="Morin E."/>
            <person name="Otillar R."/>
            <person name="Lindquist E.A."/>
            <person name="Sun H."/>
            <person name="LaButti K.M."/>
            <person name="Schmutz J."/>
            <person name="Jabbour D."/>
            <person name="Luo H."/>
            <person name="Baker S.E."/>
            <person name="Pisabarro A.G."/>
            <person name="Walton J.D."/>
            <person name="Blanchette R.A."/>
            <person name="Henrissat B."/>
            <person name="Martin F."/>
            <person name="Cullen D."/>
            <person name="Hibbett D.S."/>
            <person name="Grigoriev I.V."/>
        </authorList>
    </citation>
    <scope>NUCLEOTIDE SEQUENCE [LARGE SCALE GENOMIC DNA]</scope>
    <source>
        <strain evidence="7">FD-172 SS1</strain>
    </source>
</reference>
<evidence type="ECO:0000313" key="7">
    <source>
        <dbReference type="Proteomes" id="UP000027195"/>
    </source>
</evidence>
<evidence type="ECO:0000256" key="2">
    <source>
        <dbReference type="ARBA" id="ARBA00022727"/>
    </source>
</evidence>
<dbReference type="InterPro" id="IPR018095">
    <property type="entry name" value="Thymidylate_kin_CS"/>
</dbReference>
<keyword evidence="5" id="KW-0067">ATP-binding</keyword>
<evidence type="ECO:0000256" key="5">
    <source>
        <dbReference type="ARBA" id="ARBA00022840"/>
    </source>
</evidence>
<keyword evidence="1" id="KW-0808">Transferase</keyword>
<sequence length="66" mass="7483">MSLSYVTCRILQLGNRQPRSVLDRSLHSGLAFTYYSRNVLRSIRTPFPILLTERSHSDKGSVASTQ</sequence>
<dbReference type="AlphaFoldDB" id="A0A067MX28"/>
<keyword evidence="2" id="KW-0545">Nucleotide biosynthesis</keyword>
<evidence type="ECO:0000256" key="4">
    <source>
        <dbReference type="ARBA" id="ARBA00022777"/>
    </source>
</evidence>
<dbReference type="GO" id="GO:0005524">
    <property type="term" value="F:ATP binding"/>
    <property type="evidence" value="ECO:0007669"/>
    <property type="project" value="UniProtKB-KW"/>
</dbReference>